<protein>
    <recommendedName>
        <fullName evidence="4">Ricin B lectin domain-containing protein</fullName>
    </recommendedName>
</protein>
<proteinExistence type="predicted"/>
<name>A0A3S9PQZ2_STRLT</name>
<keyword evidence="1" id="KW-0732">Signal</keyword>
<dbReference type="Gene3D" id="2.80.10.50">
    <property type="match status" value="1"/>
</dbReference>
<sequence length="578" mass="59690">MRPSLRRVGRLLVVPFTVTALLGPALALTATPAAAAAATPADAYTFTNGNGTLNATGNNDGNQISVTPDGTNYQNFRLIKLGDPGQFNIANTSSGKCVYATQPATQKSCGQDGEQWHFRPVDGKPNTFGIVRRDDRSGTEWCMDNRGGLHLWGILAQPNACNGSATQEWTVPASKAAEARSLALDYYADLCSKKTSTCSWTQKSEGQPEALPRQPASSVWYNDTGDKVTQVFTTIYHSGWSQSFGVGLSSSAGVSVPVQAMVSTQLQSTTTYQSDESTINGIAVTVPSKNYGWVDFAAIGKKVTGTWTFDTDNQPWTTDATVTVPVINSAAGSTMYVAHTSPNQPGTANVTSADAPALTMATKASFTPDLPDGTIASQDGPNKLKLTDTVTGKTIGTIKPSAVVDTKGTTHSVGLTVSGNVVTQTIENAPGDTIDGSMTMPAVSYTTAKTAAAPAAKAASLKGASTGIENAGFTHAATSVRHTSFTPMGTVRPAIWPIPEKEHPKNSDEWNKCMAKILGKSMGEGAIKSALLGAMGTGASVGAAAGPEGAAAGAAVGLLTGTVTGLGKAYYVCGTDPG</sequence>
<organism evidence="2 3">
    <name type="scientific">Streptomyces luteoverticillatus</name>
    <name type="common">Streptoverticillium luteoverticillatus</name>
    <dbReference type="NCBI Taxonomy" id="66425"/>
    <lineage>
        <taxon>Bacteria</taxon>
        <taxon>Bacillati</taxon>
        <taxon>Actinomycetota</taxon>
        <taxon>Actinomycetes</taxon>
        <taxon>Kitasatosporales</taxon>
        <taxon>Streptomycetaceae</taxon>
        <taxon>Streptomyces</taxon>
    </lineage>
</organism>
<dbReference type="AlphaFoldDB" id="A0A3S9PQZ2"/>
<dbReference type="Proteomes" id="UP000267900">
    <property type="component" value="Chromosome"/>
</dbReference>
<feature type="chain" id="PRO_5038600880" description="Ricin B lectin domain-containing protein" evidence="1">
    <location>
        <begin position="36"/>
        <end position="578"/>
    </location>
</feature>
<feature type="signal peptide" evidence="1">
    <location>
        <begin position="1"/>
        <end position="35"/>
    </location>
</feature>
<dbReference type="EMBL" id="CP034587">
    <property type="protein sequence ID" value="AZQ74743.1"/>
    <property type="molecule type" value="Genomic_DNA"/>
</dbReference>
<dbReference type="InterPro" id="IPR035992">
    <property type="entry name" value="Ricin_B-like_lectins"/>
</dbReference>
<dbReference type="SUPFAM" id="SSF50370">
    <property type="entry name" value="Ricin B-like lectins"/>
    <property type="match status" value="1"/>
</dbReference>
<accession>A0A3S9PQZ2</accession>
<gene>
    <name evidence="2" type="ORF">EKH77_29235</name>
</gene>
<dbReference type="OrthoDB" id="4302866at2"/>
<evidence type="ECO:0008006" key="4">
    <source>
        <dbReference type="Google" id="ProtNLM"/>
    </source>
</evidence>
<evidence type="ECO:0000313" key="2">
    <source>
        <dbReference type="EMBL" id="AZQ74743.1"/>
    </source>
</evidence>
<dbReference type="RefSeq" id="WP_126917245.1">
    <property type="nucleotide sequence ID" value="NZ_CP034587.1"/>
</dbReference>
<reference evidence="2 3" key="1">
    <citation type="submission" date="2018-12" db="EMBL/GenBank/DDBJ databases">
        <title>The whole draft genome of Streptomyce luteoverticillatus CGMCC 15060.</title>
        <authorList>
            <person name="Feng Z."/>
            <person name="Chen G."/>
            <person name="Zhang J."/>
            <person name="Zhu H."/>
            <person name="Yu X."/>
            <person name="Zhang W."/>
            <person name="Zhang X."/>
        </authorList>
    </citation>
    <scope>NUCLEOTIDE SEQUENCE [LARGE SCALE GENOMIC DNA]</scope>
    <source>
        <strain evidence="2 3">CGMCC 15060</strain>
    </source>
</reference>
<evidence type="ECO:0000313" key="3">
    <source>
        <dbReference type="Proteomes" id="UP000267900"/>
    </source>
</evidence>
<evidence type="ECO:0000256" key="1">
    <source>
        <dbReference type="SAM" id="SignalP"/>
    </source>
</evidence>
<dbReference type="CDD" id="cd00161">
    <property type="entry name" value="beta-trefoil_Ricin-like"/>
    <property type="match status" value="1"/>
</dbReference>
<keyword evidence="3" id="KW-1185">Reference proteome</keyword>